<evidence type="ECO:0000256" key="6">
    <source>
        <dbReference type="SAM" id="SignalP"/>
    </source>
</evidence>
<keyword evidence="3 6" id="KW-0732">Signal</keyword>
<protein>
    <submittedName>
        <fullName evidence="9">SusD family protein</fullName>
    </submittedName>
</protein>
<evidence type="ECO:0000256" key="3">
    <source>
        <dbReference type="ARBA" id="ARBA00022729"/>
    </source>
</evidence>
<dbReference type="PATRIC" id="fig|1127696.3.peg.89"/>
<proteinExistence type="inferred from homology"/>
<evidence type="ECO:0000256" key="5">
    <source>
        <dbReference type="ARBA" id="ARBA00023237"/>
    </source>
</evidence>
<dbReference type="GO" id="GO:0009279">
    <property type="term" value="C:cell outer membrane"/>
    <property type="evidence" value="ECO:0007669"/>
    <property type="project" value="UniProtKB-SubCell"/>
</dbReference>
<feature type="chain" id="PRO_5003954637" evidence="6">
    <location>
        <begin position="23"/>
        <end position="491"/>
    </location>
</feature>
<feature type="domain" description="RagB/SusD" evidence="7">
    <location>
        <begin position="344"/>
        <end position="466"/>
    </location>
</feature>
<keyword evidence="5" id="KW-0998">Cell outer membrane</keyword>
<dbReference type="InterPro" id="IPR011990">
    <property type="entry name" value="TPR-like_helical_dom_sf"/>
</dbReference>
<feature type="domain" description="SusD-like N-terminal" evidence="8">
    <location>
        <begin position="128"/>
        <end position="245"/>
    </location>
</feature>
<gene>
    <name evidence="9" type="ORF">HMPREF9134_00102</name>
</gene>
<dbReference type="PROSITE" id="PS51257">
    <property type="entry name" value="PROKAR_LIPOPROTEIN"/>
    <property type="match status" value="1"/>
</dbReference>
<comment type="subcellular location">
    <subcellularLocation>
        <location evidence="1">Cell outer membrane</location>
    </subcellularLocation>
</comment>
<dbReference type="Pfam" id="PF07980">
    <property type="entry name" value="SusD_RagB"/>
    <property type="match status" value="1"/>
</dbReference>
<reference evidence="9 10" key="1">
    <citation type="submission" date="2012-05" db="EMBL/GenBank/DDBJ databases">
        <authorList>
            <person name="Weinstock G."/>
            <person name="Sodergren E."/>
            <person name="Lobos E.A."/>
            <person name="Fulton L."/>
            <person name="Fulton R."/>
            <person name="Courtney L."/>
            <person name="Fronick C."/>
            <person name="O'Laughlin M."/>
            <person name="Godfrey J."/>
            <person name="Wilson R.M."/>
            <person name="Miner T."/>
            <person name="Farmer C."/>
            <person name="Delehaunty K."/>
            <person name="Cordes M."/>
            <person name="Minx P."/>
            <person name="Tomlinson C."/>
            <person name="Chen J."/>
            <person name="Wollam A."/>
            <person name="Pepin K.H."/>
            <person name="Bhonagiri V."/>
            <person name="Zhang X."/>
            <person name="Suruliraj S."/>
            <person name="Warren W."/>
            <person name="Mitreva M."/>
            <person name="Mardis E.R."/>
            <person name="Wilson R.K."/>
        </authorList>
    </citation>
    <scope>NUCLEOTIDE SEQUENCE [LARGE SCALE GENOMIC DNA]</scope>
    <source>
        <strain evidence="9 10">F0037</strain>
    </source>
</reference>
<evidence type="ECO:0000313" key="10">
    <source>
        <dbReference type="Proteomes" id="UP000010408"/>
    </source>
</evidence>
<dbReference type="eggNOG" id="COG2913">
    <property type="taxonomic scope" value="Bacteria"/>
</dbReference>
<evidence type="ECO:0000259" key="8">
    <source>
        <dbReference type="Pfam" id="PF14322"/>
    </source>
</evidence>
<evidence type="ECO:0000259" key="7">
    <source>
        <dbReference type="Pfam" id="PF07980"/>
    </source>
</evidence>
<dbReference type="SUPFAM" id="SSF48452">
    <property type="entry name" value="TPR-like"/>
    <property type="match status" value="1"/>
</dbReference>
<evidence type="ECO:0000313" key="9">
    <source>
        <dbReference type="EMBL" id="EKY03213.1"/>
    </source>
</evidence>
<evidence type="ECO:0000256" key="2">
    <source>
        <dbReference type="ARBA" id="ARBA00006275"/>
    </source>
</evidence>
<dbReference type="CDD" id="cd08977">
    <property type="entry name" value="SusD"/>
    <property type="match status" value="1"/>
</dbReference>
<organism evidence="9 10">
    <name type="scientific">Porphyromonas catoniae F0037</name>
    <dbReference type="NCBI Taxonomy" id="1127696"/>
    <lineage>
        <taxon>Bacteria</taxon>
        <taxon>Pseudomonadati</taxon>
        <taxon>Bacteroidota</taxon>
        <taxon>Bacteroidia</taxon>
        <taxon>Bacteroidales</taxon>
        <taxon>Porphyromonadaceae</taxon>
        <taxon>Porphyromonas</taxon>
    </lineage>
</organism>
<comment type="similarity">
    <text evidence="2">Belongs to the SusD family.</text>
</comment>
<dbReference type="InterPro" id="IPR033985">
    <property type="entry name" value="SusD-like_N"/>
</dbReference>
<name>L1NIL8_9PORP</name>
<dbReference type="AlphaFoldDB" id="L1NIL8"/>
<dbReference type="Proteomes" id="UP000010408">
    <property type="component" value="Unassembled WGS sequence"/>
</dbReference>
<sequence length="491" mass="54275">MLLITMKRTPLYIALTAATLFASCTKQLDQFPSTSLPDDEAIESVASLHRAVNGAYSPLVLRYGYGGDVALYPDAKGGDVRVVNPGYQQTTDAHHFTTRRNSAFSEGAYRQFAFVIGRVNNVLKYAPAVLKGLQAGSTDEQKAKDDIAQLYALRALAHLELARLYCYIPTSGVNTTAQYSGVPLNLVSDDTPRTFQRSTLKETYEQIFADFLKALEGNALSTAKTSGSGHINSWTVKALLSRAYLYYGDYQKAYDYAEDVIANSPYALYSREEYPKVWNTQGASESLFEVLTTDKSNAGLNSLGSYTNPSGYAEYAVSDDFLAWLRANRSDDIRFTAAISERQGGDGTNKAYYTLKYPGLQGSTAPIAVNNYKVIRLSEVYLIAAEALLKGATSSTGKTAVSYYNTLRKNRISGYTPASSVTLQDLLDERRVELFCEGHRLYDLVRNKINVKSSYIANPNKEYDYLNPALITELPQREKNLSPELVLEAAK</sequence>
<dbReference type="Gene3D" id="2.20.20.130">
    <property type="match status" value="1"/>
</dbReference>
<dbReference type="EMBL" id="AMEQ01000003">
    <property type="protein sequence ID" value="EKY03213.1"/>
    <property type="molecule type" value="Genomic_DNA"/>
</dbReference>
<dbReference type="InterPro" id="IPR012944">
    <property type="entry name" value="SusD_RagB_dom"/>
</dbReference>
<keyword evidence="4" id="KW-0472">Membrane</keyword>
<dbReference type="STRING" id="1127696.HMPREF9134_00102"/>
<evidence type="ECO:0000256" key="4">
    <source>
        <dbReference type="ARBA" id="ARBA00023136"/>
    </source>
</evidence>
<dbReference type="Pfam" id="PF14322">
    <property type="entry name" value="SusD-like_3"/>
    <property type="match status" value="1"/>
</dbReference>
<dbReference type="HOGENOM" id="CLU_015553_3_5_10"/>
<dbReference type="Gene3D" id="1.25.40.390">
    <property type="match status" value="1"/>
</dbReference>
<comment type="caution">
    <text evidence="9">The sequence shown here is derived from an EMBL/GenBank/DDBJ whole genome shotgun (WGS) entry which is preliminary data.</text>
</comment>
<accession>L1NIL8</accession>
<evidence type="ECO:0000256" key="1">
    <source>
        <dbReference type="ARBA" id="ARBA00004442"/>
    </source>
</evidence>
<feature type="signal peptide" evidence="6">
    <location>
        <begin position="1"/>
        <end position="22"/>
    </location>
</feature>
<dbReference type="Gene3D" id="1.25.40.900">
    <property type="match status" value="1"/>
</dbReference>